<feature type="domain" description="MIB/HERC2" evidence="1">
    <location>
        <begin position="60"/>
        <end position="134"/>
    </location>
</feature>
<dbReference type="InterPro" id="IPR037252">
    <property type="entry name" value="Mib_Herc2_sf"/>
</dbReference>
<name>A0A8W8I5Z5_MAGGI</name>
<organism evidence="2 3">
    <name type="scientific">Magallana gigas</name>
    <name type="common">Pacific oyster</name>
    <name type="synonym">Crassostrea gigas</name>
    <dbReference type="NCBI Taxonomy" id="29159"/>
    <lineage>
        <taxon>Eukaryota</taxon>
        <taxon>Metazoa</taxon>
        <taxon>Spiralia</taxon>
        <taxon>Lophotrochozoa</taxon>
        <taxon>Mollusca</taxon>
        <taxon>Bivalvia</taxon>
        <taxon>Autobranchia</taxon>
        <taxon>Pteriomorphia</taxon>
        <taxon>Ostreida</taxon>
        <taxon>Ostreoidea</taxon>
        <taxon>Ostreidae</taxon>
        <taxon>Magallana</taxon>
    </lineage>
</organism>
<keyword evidence="3" id="KW-1185">Reference proteome</keyword>
<evidence type="ECO:0000313" key="3">
    <source>
        <dbReference type="Proteomes" id="UP000005408"/>
    </source>
</evidence>
<dbReference type="GO" id="GO:0004842">
    <property type="term" value="F:ubiquitin-protein transferase activity"/>
    <property type="evidence" value="ECO:0007669"/>
    <property type="project" value="InterPro"/>
</dbReference>
<accession>A0A8W8I5Z5</accession>
<dbReference type="Gene3D" id="2.30.30.40">
    <property type="entry name" value="SH3 Domains"/>
    <property type="match status" value="1"/>
</dbReference>
<dbReference type="SUPFAM" id="SSF159034">
    <property type="entry name" value="Mib/herc2 domain-like"/>
    <property type="match status" value="1"/>
</dbReference>
<sequence>MENDSNNKEEILMSLVCTFPDRVFTEMDQNDIIEICSRKSSYRPPDEKDKIEKDMDPLFQERNPQMPPLGSRVKRGRDWRYENQDDYGPGTVIGHSKRDEWLIVEWDTGLRWPYRFGTTGTPSDKYDVELCCDPRVLVNELIATGCLVTRETIPTVLPRSSAIKRAIPVGFFGKTGFGEIKMKVKEILAQFLQWKALEQ</sequence>
<dbReference type="Pfam" id="PF06701">
    <property type="entry name" value="MIB_HERC2"/>
    <property type="match status" value="1"/>
</dbReference>
<protein>
    <recommendedName>
        <fullName evidence="1">MIB/HERC2 domain-containing protein</fullName>
    </recommendedName>
</protein>
<dbReference type="AlphaFoldDB" id="A0A8W8I5Z5"/>
<evidence type="ECO:0000313" key="2">
    <source>
        <dbReference type="EnsemblMetazoa" id="G12534.1:cds"/>
    </source>
</evidence>
<dbReference type="PROSITE" id="PS51416">
    <property type="entry name" value="MIB_HERC2"/>
    <property type="match status" value="1"/>
</dbReference>
<dbReference type="GO" id="GO:0016567">
    <property type="term" value="P:protein ubiquitination"/>
    <property type="evidence" value="ECO:0007669"/>
    <property type="project" value="InterPro"/>
</dbReference>
<proteinExistence type="predicted"/>
<reference evidence="2" key="1">
    <citation type="submission" date="2022-08" db="UniProtKB">
        <authorList>
            <consortium name="EnsemblMetazoa"/>
        </authorList>
    </citation>
    <scope>IDENTIFICATION</scope>
    <source>
        <strain evidence="2">05x7-T-G4-1.051#20</strain>
    </source>
</reference>
<dbReference type="Proteomes" id="UP000005408">
    <property type="component" value="Unassembled WGS sequence"/>
</dbReference>
<dbReference type="EnsemblMetazoa" id="G12534.1">
    <property type="protein sequence ID" value="G12534.1:cds"/>
    <property type="gene ID" value="G12534"/>
</dbReference>
<evidence type="ECO:0000259" key="1">
    <source>
        <dbReference type="PROSITE" id="PS51416"/>
    </source>
</evidence>
<dbReference type="GO" id="GO:0046872">
    <property type="term" value="F:metal ion binding"/>
    <property type="evidence" value="ECO:0007669"/>
    <property type="project" value="InterPro"/>
</dbReference>
<dbReference type="InterPro" id="IPR010606">
    <property type="entry name" value="Mib_Herc2"/>
</dbReference>